<dbReference type="OrthoDB" id="5292592at2"/>
<accession>A0A4R7JX38</accession>
<feature type="transmembrane region" description="Helical" evidence="7">
    <location>
        <begin position="746"/>
        <end position="769"/>
    </location>
</feature>
<dbReference type="AlphaFoldDB" id="A0A4R7JX38"/>
<organism evidence="9 10">
    <name type="scientific">Halospina denitrificans</name>
    <dbReference type="NCBI Taxonomy" id="332522"/>
    <lineage>
        <taxon>Bacteria</taxon>
        <taxon>Pseudomonadati</taxon>
        <taxon>Pseudomonadota</taxon>
        <taxon>Gammaproteobacteria</taxon>
        <taxon>Halospina</taxon>
    </lineage>
</organism>
<evidence type="ECO:0000256" key="6">
    <source>
        <dbReference type="SAM" id="MobiDB-lite"/>
    </source>
</evidence>
<feature type="transmembrane region" description="Helical" evidence="7">
    <location>
        <begin position="351"/>
        <end position="370"/>
    </location>
</feature>
<evidence type="ECO:0000256" key="2">
    <source>
        <dbReference type="ARBA" id="ARBA00022475"/>
    </source>
</evidence>
<gene>
    <name evidence="9" type="ORF">DES49_0815</name>
</gene>
<evidence type="ECO:0000256" key="4">
    <source>
        <dbReference type="ARBA" id="ARBA00022989"/>
    </source>
</evidence>
<keyword evidence="3 7" id="KW-0812">Transmembrane</keyword>
<feature type="transmembrane region" description="Helical" evidence="7">
    <location>
        <begin position="706"/>
        <end position="726"/>
    </location>
</feature>
<dbReference type="InterPro" id="IPR003838">
    <property type="entry name" value="ABC3_permease_C"/>
</dbReference>
<evidence type="ECO:0000256" key="1">
    <source>
        <dbReference type="ARBA" id="ARBA00004651"/>
    </source>
</evidence>
<evidence type="ECO:0000256" key="5">
    <source>
        <dbReference type="ARBA" id="ARBA00023136"/>
    </source>
</evidence>
<feature type="transmembrane region" description="Helical" evidence="7">
    <location>
        <begin position="308"/>
        <end position="331"/>
    </location>
</feature>
<dbReference type="PANTHER" id="PTHR30287:SF1">
    <property type="entry name" value="INNER MEMBRANE PROTEIN"/>
    <property type="match status" value="1"/>
</dbReference>
<feature type="transmembrane region" description="Helical" evidence="7">
    <location>
        <begin position="20"/>
        <end position="41"/>
    </location>
</feature>
<name>A0A4R7JX38_9GAMM</name>
<comment type="subcellular location">
    <subcellularLocation>
        <location evidence="1">Cell membrane</location>
        <topology evidence="1">Multi-pass membrane protein</topology>
    </subcellularLocation>
</comment>
<evidence type="ECO:0000256" key="7">
    <source>
        <dbReference type="SAM" id="Phobius"/>
    </source>
</evidence>
<dbReference type="Proteomes" id="UP000295830">
    <property type="component" value="Unassembled WGS sequence"/>
</dbReference>
<dbReference type="PANTHER" id="PTHR30287">
    <property type="entry name" value="MEMBRANE COMPONENT OF PREDICTED ABC SUPERFAMILY METABOLITE UPTAKE TRANSPORTER"/>
    <property type="match status" value="1"/>
</dbReference>
<keyword evidence="2" id="KW-1003">Cell membrane</keyword>
<evidence type="ECO:0000259" key="8">
    <source>
        <dbReference type="Pfam" id="PF02687"/>
    </source>
</evidence>
<feature type="domain" description="ABC3 transporter permease C-terminal" evidence="8">
    <location>
        <begin position="262"/>
        <end position="377"/>
    </location>
</feature>
<keyword evidence="5 7" id="KW-0472">Membrane</keyword>
<protein>
    <submittedName>
        <fullName evidence="9">Putative ABC transport system permease protein</fullName>
    </submittedName>
</protein>
<sequence length="828" mass="91214">MNSFSLFRWLSRRDWRQRDVRVVLASLVVAVAVVATISLFADHLRRTIMSSATEFLAADGQLSDARPLPDEFLTEARDRGLETARQVSFATMLQGEDALELVRVKAVSDAYPLKGEVETQSDSDSERESVGHGPEPGEIWINARLLPLLDLEIGDQVGIGDVDLEVSRILVRAPDGGFDLAALAPRVMMHLDDLEAAGVVQPGSRVDYRNLFAGDGEQVQSFRDWLEPQLKDGQRWRSIDDGQPGVVEALDRAERFLLLGGSLAVLLAAVAVAVASRQYALGQRDTVALLKTLGLGGRSIGRLFLMRLGLWGGIGVLLGLLAAIPIFALLANVANRFLEDPVAWQLSPMALVAPLVTAFVALFAFAWPPIRRLRRVSAMQVLRAEPGEGNGTLGLDLGIAVVGIFGLLWFYSGEIWLVVALLAGLAALMGVLALFSWLIVALLGRVRGGNRAWRLALVALYRHRKASLAKMAVFSMTLMLAATLFLVRTALLEDWQQQLPADAPNHFLINIAPDQVDEVEAFLNNEGVAFEALYPMVRGRLVRINDEPVRQAVSKHEEIGALNRELNLTWMDDVPENNRVTRGDWWREGDTEGVSVEAELFEELGLSMGDELTFRIGDREVSASVRNVRTVQWDSMQPNFFMAFSPGKLDDFSATWITSFHLGENRKGLLNELGRAFPSVSILEIDHFIERIRTIVSQVTTAIETLLMMILVAAVLVMAAVVSATLSARQREGALLRTLGARRELLVGSSMLEFAIMGLIAGFLGVVAAELAVWALQFRLFEGSFRLHGWVWAIFPVLSAVLLALFGRWQLGPVLNVSPMLLLRRLED</sequence>
<dbReference type="GO" id="GO:0005886">
    <property type="term" value="C:plasma membrane"/>
    <property type="evidence" value="ECO:0007669"/>
    <property type="project" value="UniProtKB-SubCell"/>
</dbReference>
<keyword evidence="4 7" id="KW-1133">Transmembrane helix</keyword>
<feature type="domain" description="ABC3 transporter permease C-terminal" evidence="8">
    <location>
        <begin position="707"/>
        <end position="808"/>
    </location>
</feature>
<feature type="transmembrane region" description="Helical" evidence="7">
    <location>
        <begin position="417"/>
        <end position="446"/>
    </location>
</feature>
<evidence type="ECO:0000256" key="3">
    <source>
        <dbReference type="ARBA" id="ARBA00022692"/>
    </source>
</evidence>
<feature type="transmembrane region" description="Helical" evidence="7">
    <location>
        <begin position="391"/>
        <end position="411"/>
    </location>
</feature>
<proteinExistence type="predicted"/>
<feature type="region of interest" description="Disordered" evidence="6">
    <location>
        <begin position="115"/>
        <end position="135"/>
    </location>
</feature>
<reference evidence="9 10" key="1">
    <citation type="submission" date="2019-03" db="EMBL/GenBank/DDBJ databases">
        <title>Genomic Encyclopedia of Type Strains, Phase IV (KMG-IV): sequencing the most valuable type-strain genomes for metagenomic binning, comparative biology and taxonomic classification.</title>
        <authorList>
            <person name="Goeker M."/>
        </authorList>
    </citation>
    <scope>NUCLEOTIDE SEQUENCE [LARGE SCALE GENOMIC DNA]</scope>
    <source>
        <strain evidence="9 10">DSM 15505</strain>
    </source>
</reference>
<dbReference type="RefSeq" id="WP_133735112.1">
    <property type="nucleotide sequence ID" value="NZ_SOAX01000002.1"/>
</dbReference>
<dbReference type="InterPro" id="IPR038766">
    <property type="entry name" value="Membrane_comp_ABC_pdt"/>
</dbReference>
<feature type="transmembrane region" description="Helical" evidence="7">
    <location>
        <begin position="789"/>
        <end position="806"/>
    </location>
</feature>
<dbReference type="EMBL" id="SOAX01000002">
    <property type="protein sequence ID" value="TDT43011.1"/>
    <property type="molecule type" value="Genomic_DNA"/>
</dbReference>
<feature type="transmembrane region" description="Helical" evidence="7">
    <location>
        <begin position="256"/>
        <end position="275"/>
    </location>
</feature>
<evidence type="ECO:0000313" key="10">
    <source>
        <dbReference type="Proteomes" id="UP000295830"/>
    </source>
</evidence>
<keyword evidence="10" id="KW-1185">Reference proteome</keyword>
<dbReference type="Pfam" id="PF02687">
    <property type="entry name" value="FtsX"/>
    <property type="match status" value="2"/>
</dbReference>
<evidence type="ECO:0000313" key="9">
    <source>
        <dbReference type="EMBL" id="TDT43011.1"/>
    </source>
</evidence>
<comment type="caution">
    <text evidence="9">The sequence shown here is derived from an EMBL/GenBank/DDBJ whole genome shotgun (WGS) entry which is preliminary data.</text>
</comment>